<keyword evidence="1" id="KW-0732">Signal</keyword>
<gene>
    <name evidence="2" type="ORF">DM02DRAFT_23429</name>
</gene>
<evidence type="ECO:0008006" key="4">
    <source>
        <dbReference type="Google" id="ProtNLM"/>
    </source>
</evidence>
<feature type="signal peptide" evidence="1">
    <location>
        <begin position="1"/>
        <end position="35"/>
    </location>
</feature>
<name>A0A2V1DPE3_9PLEO</name>
<feature type="chain" id="PRO_5016069969" description="Secreted protein" evidence="1">
    <location>
        <begin position="36"/>
        <end position="222"/>
    </location>
</feature>
<evidence type="ECO:0000256" key="1">
    <source>
        <dbReference type="SAM" id="SignalP"/>
    </source>
</evidence>
<evidence type="ECO:0000313" key="2">
    <source>
        <dbReference type="EMBL" id="PVH99024.1"/>
    </source>
</evidence>
<accession>A0A2V1DPE3</accession>
<protein>
    <recommendedName>
        <fullName evidence="4">Secreted protein</fullName>
    </recommendedName>
</protein>
<dbReference type="EMBL" id="KZ805401">
    <property type="protein sequence ID" value="PVH99024.1"/>
    <property type="molecule type" value="Genomic_DNA"/>
</dbReference>
<proteinExistence type="predicted"/>
<dbReference type="Proteomes" id="UP000244855">
    <property type="component" value="Unassembled WGS sequence"/>
</dbReference>
<evidence type="ECO:0000313" key="3">
    <source>
        <dbReference type="Proteomes" id="UP000244855"/>
    </source>
</evidence>
<dbReference type="AlphaFoldDB" id="A0A2V1DPE3"/>
<organism evidence="2 3">
    <name type="scientific">Periconia macrospinosa</name>
    <dbReference type="NCBI Taxonomy" id="97972"/>
    <lineage>
        <taxon>Eukaryota</taxon>
        <taxon>Fungi</taxon>
        <taxon>Dikarya</taxon>
        <taxon>Ascomycota</taxon>
        <taxon>Pezizomycotina</taxon>
        <taxon>Dothideomycetes</taxon>
        <taxon>Pleosporomycetidae</taxon>
        <taxon>Pleosporales</taxon>
        <taxon>Massarineae</taxon>
        <taxon>Periconiaceae</taxon>
        <taxon>Periconia</taxon>
    </lineage>
</organism>
<keyword evidence="3" id="KW-1185">Reference proteome</keyword>
<reference evidence="2 3" key="1">
    <citation type="journal article" date="2018" name="Sci. Rep.">
        <title>Comparative genomics provides insights into the lifestyle and reveals functional heterogeneity of dark septate endophytic fungi.</title>
        <authorList>
            <person name="Knapp D.G."/>
            <person name="Nemeth J.B."/>
            <person name="Barry K."/>
            <person name="Hainaut M."/>
            <person name="Henrissat B."/>
            <person name="Johnson J."/>
            <person name="Kuo A."/>
            <person name="Lim J.H.P."/>
            <person name="Lipzen A."/>
            <person name="Nolan M."/>
            <person name="Ohm R.A."/>
            <person name="Tamas L."/>
            <person name="Grigoriev I.V."/>
            <person name="Spatafora J.W."/>
            <person name="Nagy L.G."/>
            <person name="Kovacs G.M."/>
        </authorList>
    </citation>
    <scope>NUCLEOTIDE SEQUENCE [LARGE SCALE GENOMIC DNA]</scope>
    <source>
        <strain evidence="2 3">DSE2036</strain>
    </source>
</reference>
<sequence>MHSLFHFTHPHPRSLTLTLILPPLHLLFAWRCSWGYPPHMCLGFRRRRCKDGRWHAGLGWRAATAAMRAMTTGPTLGRWRAASGNLLVSIAPCAPEGQPTRRRCGHLAEISTPKDLLTPPWFALMLWGSLSALPNEYARISSPSNALHCTALHCLTGRRTLAAGCCCKPSVVQCIHGHDGSCVGTLQVTRPPISDAQTSPPLGSSHDSFPFHLSHLAASTPP</sequence>